<name>A0ABQ4T5E3_METOR</name>
<dbReference type="Proteomes" id="UP001055156">
    <property type="component" value="Unassembled WGS sequence"/>
</dbReference>
<dbReference type="RefSeq" id="WP_238309599.1">
    <property type="nucleotide sequence ID" value="NZ_BPQV01000001.1"/>
</dbReference>
<proteinExistence type="predicted"/>
<feature type="compositionally biased region" description="Low complexity" evidence="1">
    <location>
        <begin position="124"/>
        <end position="138"/>
    </location>
</feature>
<keyword evidence="2" id="KW-0732">Signal</keyword>
<organism evidence="3 4">
    <name type="scientific">Methylobacterium organophilum</name>
    <dbReference type="NCBI Taxonomy" id="410"/>
    <lineage>
        <taxon>Bacteria</taxon>
        <taxon>Pseudomonadati</taxon>
        <taxon>Pseudomonadota</taxon>
        <taxon>Alphaproteobacteria</taxon>
        <taxon>Hyphomicrobiales</taxon>
        <taxon>Methylobacteriaceae</taxon>
        <taxon>Methylobacterium</taxon>
    </lineage>
</organism>
<accession>A0ABQ4T5E3</accession>
<feature type="region of interest" description="Disordered" evidence="1">
    <location>
        <begin position="114"/>
        <end position="163"/>
    </location>
</feature>
<gene>
    <name evidence="3" type="ORF">LKMONMHP_0513</name>
</gene>
<protein>
    <submittedName>
        <fullName evidence="3">Uncharacterized protein</fullName>
    </submittedName>
</protein>
<reference evidence="3" key="2">
    <citation type="submission" date="2021-08" db="EMBL/GenBank/DDBJ databases">
        <authorList>
            <person name="Tani A."/>
            <person name="Ola A."/>
            <person name="Ogura Y."/>
            <person name="Katsura K."/>
            <person name="Hayashi T."/>
        </authorList>
    </citation>
    <scope>NUCLEOTIDE SEQUENCE</scope>
    <source>
        <strain evidence="3">NBRC 15689</strain>
    </source>
</reference>
<keyword evidence="4" id="KW-1185">Reference proteome</keyword>
<feature type="chain" id="PRO_5047088855" evidence="2">
    <location>
        <begin position="31"/>
        <end position="163"/>
    </location>
</feature>
<dbReference type="EMBL" id="BPQV01000001">
    <property type="protein sequence ID" value="GJE25674.1"/>
    <property type="molecule type" value="Genomic_DNA"/>
</dbReference>
<feature type="signal peptide" evidence="2">
    <location>
        <begin position="1"/>
        <end position="30"/>
    </location>
</feature>
<evidence type="ECO:0000313" key="3">
    <source>
        <dbReference type="EMBL" id="GJE25674.1"/>
    </source>
</evidence>
<feature type="compositionally biased region" description="Basic and acidic residues" evidence="1">
    <location>
        <begin position="150"/>
        <end position="163"/>
    </location>
</feature>
<reference evidence="3" key="1">
    <citation type="journal article" date="2021" name="Front. Microbiol.">
        <title>Comprehensive Comparative Genomics and Phenotyping of Methylobacterium Species.</title>
        <authorList>
            <person name="Alessa O."/>
            <person name="Ogura Y."/>
            <person name="Fujitani Y."/>
            <person name="Takami H."/>
            <person name="Hayashi T."/>
            <person name="Sahin N."/>
            <person name="Tani A."/>
        </authorList>
    </citation>
    <scope>NUCLEOTIDE SEQUENCE</scope>
    <source>
        <strain evidence="3">NBRC 15689</strain>
    </source>
</reference>
<evidence type="ECO:0000256" key="2">
    <source>
        <dbReference type="SAM" id="SignalP"/>
    </source>
</evidence>
<evidence type="ECO:0000313" key="4">
    <source>
        <dbReference type="Proteomes" id="UP001055156"/>
    </source>
</evidence>
<sequence>MTPTARPLARLTLALPLALGLIGGALPALAEDGPPKLDIEATCKSASKAEVSLSDNASVDGCLRSERAAHDELKRRWNDYTPAAKLQCSKQSQAGGFPSYVETVTCLELASGTVPTQPAGDSPATAGDAARKGAATGRSSDSKLTAEPSPRQRTDPLKVLDQK</sequence>
<comment type="caution">
    <text evidence="3">The sequence shown here is derived from an EMBL/GenBank/DDBJ whole genome shotgun (WGS) entry which is preliminary data.</text>
</comment>
<evidence type="ECO:0000256" key="1">
    <source>
        <dbReference type="SAM" id="MobiDB-lite"/>
    </source>
</evidence>